<dbReference type="EMBL" id="BSFQ01000019">
    <property type="protein sequence ID" value="GLL13198.1"/>
    <property type="molecule type" value="Genomic_DNA"/>
</dbReference>
<keyword evidence="4" id="KW-1185">Reference proteome</keyword>
<dbReference type="PANTHER" id="PTHR10357">
    <property type="entry name" value="ALPHA-AMYLASE FAMILY MEMBER"/>
    <property type="match status" value="1"/>
</dbReference>
<dbReference type="InterPro" id="IPR017853">
    <property type="entry name" value="GH"/>
</dbReference>
<evidence type="ECO:0000313" key="3">
    <source>
        <dbReference type="EMBL" id="GLL13198.1"/>
    </source>
</evidence>
<dbReference type="InterPro" id="IPR045857">
    <property type="entry name" value="O16G_dom_2"/>
</dbReference>
<dbReference type="SUPFAM" id="SSF51445">
    <property type="entry name" value="(Trans)glycosidases"/>
    <property type="match status" value="1"/>
</dbReference>
<dbReference type="Gene3D" id="3.20.20.80">
    <property type="entry name" value="Glycosidases"/>
    <property type="match status" value="1"/>
</dbReference>
<dbReference type="Gene3D" id="2.60.40.1180">
    <property type="entry name" value="Golgi alpha-mannosidase II"/>
    <property type="match status" value="1"/>
</dbReference>
<sequence>MIDRQGPAPSPAGSHAGAAPDPDARRRRPEAERRRAAAACLRSLLPELRPEAEAALGRAEAVGFLARLELWFPDLHLPLDALYGDRHDTDALAARLVRAALAAAAARPAPMRELDRRREVHPRWYQDPRMVGYVAYTDRFAGTLRGLHARLDHLAELGVTYLHLMPLLRPREGENDGGYAVADYGAVDPRLGTLGDLEELAGALRARGMSLCVDLVLNHTAREHPWARGWLAGDPRYAGFYTAFPDRTLPDAYEATIPDVFPDRAPGSFTWVPEARDGAGGWVWTTFWDYQWDLDHANPEVFAALLGTVLALADRGVEIFRMDAVPFMGKRLGTNCQNQPEVHDLLQALHAAVKLAAPATVFKAEAIVAPEDLVPYLGGHPRHRPECELAYHNQLMVLLWSCLATRDARLAVQALRRMDPIPSDASWATYVRCHDDIGWAISDVDAAAVGWTGAAHRHFLNDFYSGRYPGSFARGALFQENPETGDARISGSAASLCGIEQALDVGDGGALEAGIRRLVLAYAVAYAYGGVPLLYMGDELALRNDHSYLDDPALAADNRWMHRPWLDAAAFARRHDASSVEGRVFDWLRRLATTRADLLALHAGAPVEVLVLDDQRVLAWRRRHPRSGTFLGLANFAEHPASVDAGLVRGLDTVLSSDGQVRVQEGRAHLPALGFAWLAEP</sequence>
<evidence type="ECO:0000259" key="2">
    <source>
        <dbReference type="SMART" id="SM00642"/>
    </source>
</evidence>
<dbReference type="Gene3D" id="3.90.400.10">
    <property type="entry name" value="Oligo-1,6-glucosidase, Domain 2"/>
    <property type="match status" value="1"/>
</dbReference>
<comment type="caution">
    <text evidence="3">The sequence shown here is derived from an EMBL/GenBank/DDBJ whole genome shotgun (WGS) entry which is preliminary data.</text>
</comment>
<gene>
    <name evidence="3" type="ORF">GCM10017577_43410</name>
</gene>
<dbReference type="GO" id="GO:0005975">
    <property type="term" value="P:carbohydrate metabolic process"/>
    <property type="evidence" value="ECO:0007669"/>
    <property type="project" value="InterPro"/>
</dbReference>
<reference evidence="3" key="1">
    <citation type="journal article" date="2014" name="Int. J. Syst. Evol. Microbiol.">
        <title>Complete genome sequence of Corynebacterium casei LMG S-19264T (=DSM 44701T), isolated from a smear-ripened cheese.</title>
        <authorList>
            <consortium name="US DOE Joint Genome Institute (JGI-PGF)"/>
            <person name="Walter F."/>
            <person name="Albersmeier A."/>
            <person name="Kalinowski J."/>
            <person name="Ruckert C."/>
        </authorList>
    </citation>
    <scope>NUCLEOTIDE SEQUENCE</scope>
    <source>
        <strain evidence="3">VKM Ac-1069</strain>
    </source>
</reference>
<dbReference type="AlphaFoldDB" id="A0A9W6NXX5"/>
<dbReference type="InterPro" id="IPR006047">
    <property type="entry name" value="GH13_cat_dom"/>
</dbReference>
<evidence type="ECO:0000313" key="4">
    <source>
        <dbReference type="Proteomes" id="UP001143463"/>
    </source>
</evidence>
<reference evidence="3" key="2">
    <citation type="submission" date="2023-01" db="EMBL/GenBank/DDBJ databases">
        <authorList>
            <person name="Sun Q."/>
            <person name="Evtushenko L."/>
        </authorList>
    </citation>
    <scope>NUCLEOTIDE SEQUENCE</scope>
    <source>
        <strain evidence="3">VKM Ac-1069</strain>
    </source>
</reference>
<evidence type="ECO:0000256" key="1">
    <source>
        <dbReference type="SAM" id="MobiDB-lite"/>
    </source>
</evidence>
<dbReference type="PANTHER" id="PTHR10357:SF213">
    <property type="entry name" value="ALPHA AMYLASE CATALYTIC REGION"/>
    <property type="match status" value="1"/>
</dbReference>
<dbReference type="Pfam" id="PF00128">
    <property type="entry name" value="Alpha-amylase"/>
    <property type="match status" value="1"/>
</dbReference>
<feature type="domain" description="Glycosyl hydrolase family 13 catalytic" evidence="2">
    <location>
        <begin position="134"/>
        <end position="579"/>
    </location>
</feature>
<accession>A0A9W6NXX5</accession>
<dbReference type="RefSeq" id="WP_081924012.1">
    <property type="nucleotide sequence ID" value="NZ_BSFQ01000019.1"/>
</dbReference>
<feature type="compositionally biased region" description="Low complexity" evidence="1">
    <location>
        <begin position="11"/>
        <end position="21"/>
    </location>
</feature>
<dbReference type="Gene3D" id="1.10.1740.10">
    <property type="match status" value="1"/>
</dbReference>
<dbReference type="SMART" id="SM00642">
    <property type="entry name" value="Aamy"/>
    <property type="match status" value="1"/>
</dbReference>
<dbReference type="InterPro" id="IPR013780">
    <property type="entry name" value="Glyco_hydro_b"/>
</dbReference>
<feature type="region of interest" description="Disordered" evidence="1">
    <location>
        <begin position="1"/>
        <end position="32"/>
    </location>
</feature>
<organism evidence="3 4">
    <name type="scientific">Pseudonocardia halophobica</name>
    <dbReference type="NCBI Taxonomy" id="29401"/>
    <lineage>
        <taxon>Bacteria</taxon>
        <taxon>Bacillati</taxon>
        <taxon>Actinomycetota</taxon>
        <taxon>Actinomycetes</taxon>
        <taxon>Pseudonocardiales</taxon>
        <taxon>Pseudonocardiaceae</taxon>
        <taxon>Pseudonocardia</taxon>
    </lineage>
</organism>
<proteinExistence type="predicted"/>
<dbReference type="GO" id="GO:0047669">
    <property type="term" value="F:amylosucrase activity"/>
    <property type="evidence" value="ECO:0007669"/>
    <property type="project" value="InterPro"/>
</dbReference>
<name>A0A9W6NXX5_9PSEU</name>
<dbReference type="CDD" id="cd11324">
    <property type="entry name" value="AmyAc_Amylosucrase"/>
    <property type="match status" value="1"/>
</dbReference>
<dbReference type="InterPro" id="IPR044077">
    <property type="entry name" value="Amylosucrase"/>
</dbReference>
<dbReference type="Proteomes" id="UP001143463">
    <property type="component" value="Unassembled WGS sequence"/>
</dbReference>
<protein>
    <submittedName>
        <fullName evidence="3">Alpha-amylase</fullName>
    </submittedName>
</protein>